<organism evidence="6 7">
    <name type="scientific">Streptobacillus felis</name>
    <dbReference type="NCBI Taxonomy" id="1384509"/>
    <lineage>
        <taxon>Bacteria</taxon>
        <taxon>Fusobacteriati</taxon>
        <taxon>Fusobacteriota</taxon>
        <taxon>Fusobacteriia</taxon>
        <taxon>Fusobacteriales</taxon>
        <taxon>Leptotrichiaceae</taxon>
        <taxon>Streptobacillus</taxon>
    </lineage>
</organism>
<evidence type="ECO:0000259" key="5">
    <source>
        <dbReference type="PROSITE" id="PS51826"/>
    </source>
</evidence>
<keyword evidence="4" id="KW-0012">Acyltransferase</keyword>
<feature type="domain" description="Peripheral subunit-binding (PSBD)" evidence="5">
    <location>
        <begin position="7"/>
        <end position="44"/>
    </location>
</feature>
<evidence type="ECO:0000313" key="6">
    <source>
        <dbReference type="EMBL" id="NYV28130.1"/>
    </source>
</evidence>
<dbReference type="SUPFAM" id="SSF52777">
    <property type="entry name" value="CoA-dependent acyltransferases"/>
    <property type="match status" value="1"/>
</dbReference>
<keyword evidence="7" id="KW-1185">Reference proteome</keyword>
<dbReference type="AlphaFoldDB" id="A0A7Z0TAL0"/>
<dbReference type="Pfam" id="PF02817">
    <property type="entry name" value="E3_binding"/>
    <property type="match status" value="2"/>
</dbReference>
<dbReference type="GO" id="GO:0016407">
    <property type="term" value="F:acetyltransferase activity"/>
    <property type="evidence" value="ECO:0007669"/>
    <property type="project" value="TreeGrafter"/>
</dbReference>
<comment type="cofactor">
    <cofactor evidence="1">
        <name>(R)-lipoate</name>
        <dbReference type="ChEBI" id="CHEBI:83088"/>
    </cofactor>
</comment>
<gene>
    <name evidence="6" type="ORF">HP397_04795</name>
</gene>
<dbReference type="RefSeq" id="WP_067321513.1">
    <property type="nucleotide sequence ID" value="NZ_CBCRWS010000016.1"/>
</dbReference>
<dbReference type="Gene3D" id="4.10.320.10">
    <property type="entry name" value="E3-binding domain"/>
    <property type="match status" value="2"/>
</dbReference>
<evidence type="ECO:0000256" key="3">
    <source>
        <dbReference type="ARBA" id="ARBA00022679"/>
    </source>
</evidence>
<dbReference type="OrthoDB" id="9805770at2"/>
<feature type="domain" description="Peripheral subunit-binding (PSBD)" evidence="5">
    <location>
        <begin position="50"/>
        <end position="87"/>
    </location>
</feature>
<dbReference type="PROSITE" id="PS51826">
    <property type="entry name" value="PSBD"/>
    <property type="match status" value="2"/>
</dbReference>
<sequence>MERKLFRATPAARKLASQLNLDLSAVPGSGALGRIHKEDVASYKAESSVRISPVARRIAEDNGINWQELKGTGVRGKIMKNDILSLLSPEHKDNYVAPAKEKEYINQEKTNVEQVLDDKRDKYGEIEVIPMTAMRKVIAKRMVESYLTAPTFTLNYEVDMTEALALRKRLLDPILAQTGKKITVTDIISLAVVKTLMKHKYLNSSLTEDGQKIIAHNYVNLAMAVGFDGGLLTPVVYNAEKMTLSELVVALKDVTSRALDMKLAPSELQGSTFTISNLGMFGVSSFGPIINQPNSAILGVSATIEKPVVVDGEIKIRPIMSLGLTIDHRVVDGLAGAKFMKDLKELLENPITMLI</sequence>
<dbReference type="PANTHER" id="PTHR43178">
    <property type="entry name" value="DIHYDROLIPOAMIDE ACETYLTRANSFERASE COMPONENT OF PYRUVATE DEHYDROGENASE COMPLEX"/>
    <property type="match status" value="1"/>
</dbReference>
<comment type="caution">
    <text evidence="6">The sequence shown here is derived from an EMBL/GenBank/DDBJ whole genome shotgun (WGS) entry which is preliminary data.</text>
</comment>
<proteinExistence type="inferred from homology"/>
<dbReference type="SUPFAM" id="SSF47005">
    <property type="entry name" value="Peripheral subunit-binding domain of 2-oxo acid dehydrogenase complex"/>
    <property type="match status" value="2"/>
</dbReference>
<dbReference type="Pfam" id="PF00198">
    <property type="entry name" value="2-oxoacid_dh"/>
    <property type="match status" value="1"/>
</dbReference>
<comment type="similarity">
    <text evidence="2">Belongs to the 2-oxoacid dehydrogenase family.</text>
</comment>
<evidence type="ECO:0000256" key="2">
    <source>
        <dbReference type="ARBA" id="ARBA00007317"/>
    </source>
</evidence>
<accession>A0A7Z0TAL0</accession>
<evidence type="ECO:0000256" key="1">
    <source>
        <dbReference type="ARBA" id="ARBA00001938"/>
    </source>
</evidence>
<evidence type="ECO:0000256" key="4">
    <source>
        <dbReference type="ARBA" id="ARBA00023315"/>
    </source>
</evidence>
<dbReference type="GO" id="GO:0005737">
    <property type="term" value="C:cytoplasm"/>
    <property type="evidence" value="ECO:0007669"/>
    <property type="project" value="TreeGrafter"/>
</dbReference>
<evidence type="ECO:0000313" key="7">
    <source>
        <dbReference type="Proteomes" id="UP000526184"/>
    </source>
</evidence>
<protein>
    <submittedName>
        <fullName evidence="6">Dihydrolipoamide acetyltransferase</fullName>
    </submittedName>
</protein>
<name>A0A7Z0TAL0_9FUSO</name>
<reference evidence="6 7" key="1">
    <citation type="submission" date="2020-05" db="EMBL/GenBank/DDBJ databases">
        <title>Streptobacillus felis strain LHL191014123.</title>
        <authorList>
            <person name="Fawzy A."/>
            <person name="Rau J."/>
            <person name="Risse K."/>
            <person name="Schauerte N."/>
            <person name="Geiger C."/>
            <person name="Blom J."/>
            <person name="Imirzalioglu C."/>
            <person name="Falgenhauer J."/>
            <person name="Bach A."/>
            <person name="Herden C."/>
            <person name="Eisenberg T."/>
        </authorList>
    </citation>
    <scope>NUCLEOTIDE SEQUENCE [LARGE SCALE GENOMIC DNA]</scope>
    <source>
        <strain evidence="6 7">LHL191014123</strain>
    </source>
</reference>
<keyword evidence="3 6" id="KW-0808">Transferase</keyword>
<dbReference type="Gene3D" id="3.30.559.10">
    <property type="entry name" value="Chloramphenicol acetyltransferase-like domain"/>
    <property type="match status" value="1"/>
</dbReference>
<dbReference type="InterPro" id="IPR050743">
    <property type="entry name" value="2-oxoacid_DH_E2_comp"/>
</dbReference>
<dbReference type="InterPro" id="IPR001078">
    <property type="entry name" value="2-oxoacid_DH_actylTfrase"/>
</dbReference>
<dbReference type="InterPro" id="IPR023213">
    <property type="entry name" value="CAT-like_dom_sf"/>
</dbReference>
<dbReference type="PANTHER" id="PTHR43178:SF5">
    <property type="entry name" value="LIPOAMIDE ACYLTRANSFERASE COMPONENT OF BRANCHED-CHAIN ALPHA-KETO ACID DEHYDROGENASE COMPLEX, MITOCHONDRIAL"/>
    <property type="match status" value="1"/>
</dbReference>
<dbReference type="InterPro" id="IPR036625">
    <property type="entry name" value="E3-bd_dom_sf"/>
</dbReference>
<dbReference type="GO" id="GO:0031405">
    <property type="term" value="F:lipoic acid binding"/>
    <property type="evidence" value="ECO:0007669"/>
    <property type="project" value="TreeGrafter"/>
</dbReference>
<dbReference type="Proteomes" id="UP000526184">
    <property type="component" value="Unassembled WGS sequence"/>
</dbReference>
<dbReference type="InterPro" id="IPR004167">
    <property type="entry name" value="PSBD"/>
</dbReference>
<dbReference type="NCBIfam" id="NF011416">
    <property type="entry name" value="PRK14843.1"/>
    <property type="match status" value="1"/>
</dbReference>
<dbReference type="EMBL" id="JABMKT010000022">
    <property type="protein sequence ID" value="NYV28130.1"/>
    <property type="molecule type" value="Genomic_DNA"/>
</dbReference>